<name>A0A968GIN5_9SPIO</name>
<evidence type="ECO:0000313" key="1">
    <source>
        <dbReference type="EMBL" id="NIZ47811.1"/>
    </source>
</evidence>
<evidence type="ECO:0000313" key="2">
    <source>
        <dbReference type="Proteomes" id="UP000752013"/>
    </source>
</evidence>
<dbReference type="EMBL" id="JAATLK010000005">
    <property type="protein sequence ID" value="NIZ47811.1"/>
    <property type="molecule type" value="Genomic_DNA"/>
</dbReference>
<protein>
    <submittedName>
        <fullName evidence="1">Uncharacterized protein</fullName>
    </submittedName>
</protein>
<organism evidence="1 2">
    <name type="scientific">Entomospira nematocerorum</name>
    <dbReference type="NCBI Taxonomy" id="2719987"/>
    <lineage>
        <taxon>Bacteria</taxon>
        <taxon>Pseudomonadati</taxon>
        <taxon>Spirochaetota</taxon>
        <taxon>Spirochaetia</taxon>
        <taxon>Spirochaetales</taxon>
        <taxon>Spirochaetaceae</taxon>
        <taxon>Entomospira</taxon>
    </lineage>
</organism>
<gene>
    <name evidence="1" type="ORF">HCT46_07775</name>
</gene>
<keyword evidence="2" id="KW-1185">Reference proteome</keyword>
<proteinExistence type="predicted"/>
<accession>A0A968GIN5</accession>
<comment type="caution">
    <text evidence="1">The sequence shown here is derived from an EMBL/GenBank/DDBJ whole genome shotgun (WGS) entry which is preliminary data.</text>
</comment>
<reference evidence="1" key="1">
    <citation type="submission" date="2020-03" db="EMBL/GenBank/DDBJ databases">
        <title>Spirochaetal bacteria isolated from arthropods constitute a novel genus Entomospira genus novum within the order Spirochaetales.</title>
        <authorList>
            <person name="Grana-Miraglia L."/>
            <person name="Sikutova S."/>
            <person name="Fingerle V."/>
            <person name="Sing A."/>
            <person name="Castillo-Ramirez S."/>
            <person name="Margos G."/>
            <person name="Rudolf I."/>
        </authorList>
    </citation>
    <scope>NUCLEOTIDE SEQUENCE</scope>
    <source>
        <strain evidence="1">BR208</strain>
    </source>
</reference>
<sequence length="129" mass="14695">MDILLDDGREGFDLVLDLHSDIMLVKDLRSRIVNTIKLALFTDNDWAGNSLLTGSIGSKMEQMIRQPVSMSQRTILEREIRQALAFMIADGLVSNLDVSLILVDNCRYILRIIVDNEEFTIDNLLEIKE</sequence>
<dbReference type="AlphaFoldDB" id="A0A968GIN5"/>
<dbReference type="RefSeq" id="WP_167704609.1">
    <property type="nucleotide sequence ID" value="NZ_CP118172.1"/>
</dbReference>
<dbReference type="Proteomes" id="UP000752013">
    <property type="component" value="Unassembled WGS sequence"/>
</dbReference>